<evidence type="ECO:0000313" key="4">
    <source>
        <dbReference type="EMBL" id="MCG7978347.1"/>
    </source>
</evidence>
<sequence>MTIYSTLVSVDITEREQKLADYIVSKFKSLLLIEHDEELPFDQNYFELGLTSLQIEQLKQEFEADFDVAITPTVFFNNPTLQGLVTHLRDHVLNGLFQNVHSVEKQTIPLDAQIQKASDPLSRPLNWDPGSEGVDERDIVNGLLNSLFVRD</sequence>
<evidence type="ECO:0000259" key="3">
    <source>
        <dbReference type="PROSITE" id="PS50075"/>
    </source>
</evidence>
<dbReference type="Proteomes" id="UP000886674">
    <property type="component" value="Unassembled WGS sequence"/>
</dbReference>
<proteinExistence type="predicted"/>
<dbReference type="AlphaFoldDB" id="A0A9E4NK67"/>
<evidence type="ECO:0000256" key="2">
    <source>
        <dbReference type="ARBA" id="ARBA00022553"/>
    </source>
</evidence>
<comment type="caution">
    <text evidence="4">The sequence shown here is derived from an EMBL/GenBank/DDBJ whole genome shotgun (WGS) entry which is preliminary data.</text>
</comment>
<dbReference type="InterPro" id="IPR036736">
    <property type="entry name" value="ACP-like_sf"/>
</dbReference>
<organism evidence="4 5">
    <name type="scientific">Candidatus Thiodiazotropha taylori</name>
    <dbReference type="NCBI Taxonomy" id="2792791"/>
    <lineage>
        <taxon>Bacteria</taxon>
        <taxon>Pseudomonadati</taxon>
        <taxon>Pseudomonadota</taxon>
        <taxon>Gammaproteobacteria</taxon>
        <taxon>Chromatiales</taxon>
        <taxon>Sedimenticolaceae</taxon>
        <taxon>Candidatus Thiodiazotropha</taxon>
    </lineage>
</organism>
<accession>A0A9E4NK67</accession>
<dbReference type="SMART" id="SM00823">
    <property type="entry name" value="PKS_PP"/>
    <property type="match status" value="1"/>
</dbReference>
<dbReference type="EMBL" id="JAEPCR010000043">
    <property type="protein sequence ID" value="MCG7978347.1"/>
    <property type="molecule type" value="Genomic_DNA"/>
</dbReference>
<gene>
    <name evidence="4" type="ORF">JAY77_09410</name>
</gene>
<reference evidence="4" key="1">
    <citation type="journal article" date="2021" name="Proc. Natl. Acad. Sci. U.S.A.">
        <title>Global biogeography of chemosynthetic symbionts reveals both localized and globally distributed symbiont groups. .</title>
        <authorList>
            <person name="Osvatic J.T."/>
            <person name="Wilkins L.G.E."/>
            <person name="Leibrecht L."/>
            <person name="Leray M."/>
            <person name="Zauner S."/>
            <person name="Polzin J."/>
            <person name="Camacho Y."/>
            <person name="Gros O."/>
            <person name="van Gils J.A."/>
            <person name="Eisen J.A."/>
            <person name="Petersen J.M."/>
            <person name="Yuen B."/>
        </authorList>
    </citation>
    <scope>NUCLEOTIDE SEQUENCE</scope>
    <source>
        <strain evidence="4">MAGclacostrist055</strain>
    </source>
</reference>
<protein>
    <submittedName>
        <fullName evidence="4">Acyl carrier protein</fullName>
    </submittedName>
</protein>
<evidence type="ECO:0000313" key="5">
    <source>
        <dbReference type="Proteomes" id="UP000886674"/>
    </source>
</evidence>
<dbReference type="InterPro" id="IPR020806">
    <property type="entry name" value="PKS_PP-bd"/>
</dbReference>
<feature type="domain" description="Carrier" evidence="3">
    <location>
        <begin position="10"/>
        <end position="92"/>
    </location>
</feature>
<dbReference type="InterPro" id="IPR009081">
    <property type="entry name" value="PP-bd_ACP"/>
</dbReference>
<dbReference type="Gene3D" id="1.10.1200.10">
    <property type="entry name" value="ACP-like"/>
    <property type="match status" value="1"/>
</dbReference>
<dbReference type="PROSITE" id="PS50075">
    <property type="entry name" value="CARRIER"/>
    <property type="match status" value="1"/>
</dbReference>
<dbReference type="SUPFAM" id="SSF47336">
    <property type="entry name" value="ACP-like"/>
    <property type="match status" value="1"/>
</dbReference>
<dbReference type="GO" id="GO:0031177">
    <property type="term" value="F:phosphopantetheine binding"/>
    <property type="evidence" value="ECO:0007669"/>
    <property type="project" value="InterPro"/>
</dbReference>
<keyword evidence="1" id="KW-0596">Phosphopantetheine</keyword>
<evidence type="ECO:0000256" key="1">
    <source>
        <dbReference type="ARBA" id="ARBA00022450"/>
    </source>
</evidence>
<keyword evidence="2" id="KW-0597">Phosphoprotein</keyword>
<dbReference type="Pfam" id="PF00550">
    <property type="entry name" value="PP-binding"/>
    <property type="match status" value="1"/>
</dbReference>
<name>A0A9E4NK67_9GAMM</name>